<name>A0A5K7YU95_9BACT</name>
<evidence type="ECO:0000313" key="1">
    <source>
        <dbReference type="EMBL" id="BBO71995.1"/>
    </source>
</evidence>
<dbReference type="RefSeq" id="WP_155319759.1">
    <property type="nucleotide sequence ID" value="NZ_AP021874.1"/>
</dbReference>
<dbReference type="KEGG" id="dalk:DSCA_59250"/>
<reference evidence="1 2" key="1">
    <citation type="submission" date="2019-11" db="EMBL/GenBank/DDBJ databases">
        <title>Comparative genomics of hydrocarbon-degrading Desulfosarcina strains.</title>
        <authorList>
            <person name="Watanabe M."/>
            <person name="Kojima H."/>
            <person name="Fukui M."/>
        </authorList>
    </citation>
    <scope>NUCLEOTIDE SEQUENCE [LARGE SCALE GENOMIC DNA]</scope>
    <source>
        <strain evidence="1 2">PL12</strain>
    </source>
</reference>
<dbReference type="OrthoDB" id="282364at2"/>
<dbReference type="AlphaFoldDB" id="A0A5K7YU95"/>
<dbReference type="Proteomes" id="UP000427906">
    <property type="component" value="Chromosome"/>
</dbReference>
<proteinExistence type="predicted"/>
<sequence>MVIIFRPTANAAAEENLCRLKKLLGLDLHVNEFKVVHGKFALDNKEIAVLNRSMMQIMTAYASCIDTQVSDFNEIPMGSDGQAGGSKKIPAQPLIHAHNGTTSPDDAFVSVHYRDRWCWIDDRDDDSKFMFNLLIVLFSFKERGSPDAFTPVITVPAN</sequence>
<evidence type="ECO:0000313" key="2">
    <source>
        <dbReference type="Proteomes" id="UP000427906"/>
    </source>
</evidence>
<gene>
    <name evidence="1" type="ORF">DSCA_59250</name>
</gene>
<organism evidence="1 2">
    <name type="scientific">Desulfosarcina alkanivorans</name>
    <dbReference type="NCBI Taxonomy" id="571177"/>
    <lineage>
        <taxon>Bacteria</taxon>
        <taxon>Pseudomonadati</taxon>
        <taxon>Thermodesulfobacteriota</taxon>
        <taxon>Desulfobacteria</taxon>
        <taxon>Desulfobacterales</taxon>
        <taxon>Desulfosarcinaceae</taxon>
        <taxon>Desulfosarcina</taxon>
    </lineage>
</organism>
<dbReference type="EMBL" id="AP021874">
    <property type="protein sequence ID" value="BBO71995.1"/>
    <property type="molecule type" value="Genomic_DNA"/>
</dbReference>
<keyword evidence="2" id="KW-1185">Reference proteome</keyword>
<accession>A0A5K7YU95</accession>
<protein>
    <submittedName>
        <fullName evidence="1">Uncharacterized protein</fullName>
    </submittedName>
</protein>